<feature type="domain" description="E3 Ubiquitin ligase MUL1-like" evidence="14">
    <location>
        <begin position="162"/>
        <end position="298"/>
    </location>
</feature>
<keyword evidence="5 13" id="KW-0812">Transmembrane</keyword>
<dbReference type="GO" id="GO:0016567">
    <property type="term" value="P:protein ubiquitination"/>
    <property type="evidence" value="ECO:0007669"/>
    <property type="project" value="InterPro"/>
</dbReference>
<evidence type="ECO:0000256" key="12">
    <source>
        <dbReference type="SAM" id="MobiDB-lite"/>
    </source>
</evidence>
<evidence type="ECO:0000256" key="8">
    <source>
        <dbReference type="ARBA" id="ARBA00022786"/>
    </source>
</evidence>
<evidence type="ECO:0000256" key="3">
    <source>
        <dbReference type="ARBA" id="ARBA00012483"/>
    </source>
</evidence>
<evidence type="ECO:0000256" key="13">
    <source>
        <dbReference type="SAM" id="Phobius"/>
    </source>
</evidence>
<dbReference type="EC" id="2.3.2.27" evidence="3"/>
<evidence type="ECO:0000256" key="6">
    <source>
        <dbReference type="ARBA" id="ARBA00022723"/>
    </source>
</evidence>
<dbReference type="Pfam" id="PF12483">
    <property type="entry name" value="GIDE"/>
    <property type="match status" value="1"/>
</dbReference>
<comment type="subcellular location">
    <subcellularLocation>
        <location evidence="2">Membrane</location>
        <topology evidence="2">Multi-pass membrane protein</topology>
    </subcellularLocation>
</comment>
<keyword evidence="6" id="KW-0479">Metal-binding</keyword>
<dbReference type="InterPro" id="IPR022170">
    <property type="entry name" value="MUL1-like"/>
</dbReference>
<dbReference type="GO" id="GO:0008270">
    <property type="term" value="F:zinc ion binding"/>
    <property type="evidence" value="ECO:0007669"/>
    <property type="project" value="UniProtKB-KW"/>
</dbReference>
<organism evidence="15 16">
    <name type="scientific">Halomarina oriensis</name>
    <dbReference type="NCBI Taxonomy" id="671145"/>
    <lineage>
        <taxon>Archaea</taxon>
        <taxon>Methanobacteriati</taxon>
        <taxon>Methanobacteriota</taxon>
        <taxon>Stenosarchaea group</taxon>
        <taxon>Halobacteria</taxon>
        <taxon>Halobacteriales</taxon>
        <taxon>Natronomonadaceae</taxon>
        <taxon>Halomarina</taxon>
    </lineage>
</organism>
<comment type="caution">
    <text evidence="15">The sequence shown here is derived from an EMBL/GenBank/DDBJ whole genome shotgun (WGS) entry which is preliminary data.</text>
</comment>
<dbReference type="EMBL" id="WSZK01000014">
    <property type="protein sequence ID" value="MWG34092.1"/>
    <property type="molecule type" value="Genomic_DNA"/>
</dbReference>
<dbReference type="GO" id="GO:0016020">
    <property type="term" value="C:membrane"/>
    <property type="evidence" value="ECO:0007669"/>
    <property type="project" value="UniProtKB-SubCell"/>
</dbReference>
<keyword evidence="7" id="KW-0863">Zinc-finger</keyword>
<evidence type="ECO:0000256" key="1">
    <source>
        <dbReference type="ARBA" id="ARBA00000900"/>
    </source>
</evidence>
<feature type="transmembrane region" description="Helical" evidence="13">
    <location>
        <begin position="75"/>
        <end position="98"/>
    </location>
</feature>
<keyword evidence="16" id="KW-1185">Reference proteome</keyword>
<accession>A0A6B0GGU5</accession>
<feature type="region of interest" description="Disordered" evidence="12">
    <location>
        <begin position="193"/>
        <end position="218"/>
    </location>
</feature>
<reference evidence="15 16" key="1">
    <citation type="submission" date="2019-12" db="EMBL/GenBank/DDBJ databases">
        <title>Halocatena pleomorpha gen. nov. sp. nov., an extremely halophilic archaeon of family Halobacteriaceae isolated from saltpan soil.</title>
        <authorList>
            <person name="Pal Y."/>
            <person name="Verma A."/>
            <person name="Krishnamurthi S."/>
            <person name="Kumar P."/>
        </authorList>
    </citation>
    <scope>NUCLEOTIDE SEQUENCE [LARGE SCALE GENOMIC DNA]</scope>
    <source>
        <strain evidence="15 16">JCM 16495</strain>
    </source>
</reference>
<dbReference type="OrthoDB" id="242869at2157"/>
<dbReference type="AlphaFoldDB" id="A0A6B0GGU5"/>
<evidence type="ECO:0000256" key="4">
    <source>
        <dbReference type="ARBA" id="ARBA00022679"/>
    </source>
</evidence>
<comment type="catalytic activity">
    <reaction evidence="1">
        <text>S-ubiquitinyl-[E2 ubiquitin-conjugating enzyme]-L-cysteine + [acceptor protein]-L-lysine = [E2 ubiquitin-conjugating enzyme]-L-cysteine + N(6)-ubiquitinyl-[acceptor protein]-L-lysine.</text>
        <dbReference type="EC" id="2.3.2.27"/>
    </reaction>
</comment>
<evidence type="ECO:0000256" key="5">
    <source>
        <dbReference type="ARBA" id="ARBA00022692"/>
    </source>
</evidence>
<protein>
    <recommendedName>
        <fullName evidence="3">RING-type E3 ubiquitin transferase</fullName>
        <ecNumber evidence="3">2.3.2.27</ecNumber>
    </recommendedName>
</protein>
<gene>
    <name evidence="15" type="ORF">GQS65_06235</name>
</gene>
<feature type="transmembrane region" description="Helical" evidence="13">
    <location>
        <begin position="6"/>
        <end position="26"/>
    </location>
</feature>
<evidence type="ECO:0000256" key="2">
    <source>
        <dbReference type="ARBA" id="ARBA00004141"/>
    </source>
</evidence>
<keyword evidence="8" id="KW-0833">Ubl conjugation pathway</keyword>
<proteinExistence type="predicted"/>
<evidence type="ECO:0000256" key="11">
    <source>
        <dbReference type="ARBA" id="ARBA00023136"/>
    </source>
</evidence>
<keyword evidence="9" id="KW-0862">Zinc</keyword>
<dbReference type="Proteomes" id="UP000451471">
    <property type="component" value="Unassembled WGS sequence"/>
</dbReference>
<dbReference type="RefSeq" id="WP_158203810.1">
    <property type="nucleotide sequence ID" value="NZ_WSZK01000014.1"/>
</dbReference>
<dbReference type="GO" id="GO:0061630">
    <property type="term" value="F:ubiquitin protein ligase activity"/>
    <property type="evidence" value="ECO:0007669"/>
    <property type="project" value="UniProtKB-EC"/>
</dbReference>
<evidence type="ECO:0000256" key="7">
    <source>
        <dbReference type="ARBA" id="ARBA00022771"/>
    </source>
</evidence>
<evidence type="ECO:0000256" key="9">
    <source>
        <dbReference type="ARBA" id="ARBA00022833"/>
    </source>
</evidence>
<evidence type="ECO:0000256" key="10">
    <source>
        <dbReference type="ARBA" id="ARBA00022989"/>
    </source>
</evidence>
<evidence type="ECO:0000259" key="14">
    <source>
        <dbReference type="Pfam" id="PF12483"/>
    </source>
</evidence>
<evidence type="ECO:0000313" key="15">
    <source>
        <dbReference type="EMBL" id="MWG34092.1"/>
    </source>
</evidence>
<feature type="transmembrane region" description="Helical" evidence="13">
    <location>
        <begin position="281"/>
        <end position="300"/>
    </location>
</feature>
<sequence length="307" mass="31997">MALGFELVVGGVVLLHVLLLGAVVYYDAVASAVFHRRFGTTPGAVVAAGSVGSAAAIGLAVAGRLPPWLDVGSRSAAFTLALLAVPLVVGFVGAAVTYGNGQTLRRLDESGPTTTPTDGDRVAVTGVVTPQVAAGTTPLFGRPAVCWTWRLDARNWGGSTDGQYHTVRSGHGSVPFVLDTEAGRLRIDPSDATLERSGERVEETPAETFPAGADPSAVDHDWSLPGDRWRHRERVLDPDATVSVLGTVEETPDGPTVAGGDPFVVTTGGLERYRRRCRTRLQAGALVAVGGLVGGTWLLVETFAVPL</sequence>
<evidence type="ECO:0000313" key="16">
    <source>
        <dbReference type="Proteomes" id="UP000451471"/>
    </source>
</evidence>
<keyword evidence="4" id="KW-0808">Transferase</keyword>
<feature type="compositionally biased region" description="Basic and acidic residues" evidence="12">
    <location>
        <begin position="193"/>
        <end position="203"/>
    </location>
</feature>
<keyword evidence="10 13" id="KW-1133">Transmembrane helix</keyword>
<name>A0A6B0GGU5_9EURY</name>
<keyword evidence="11 13" id="KW-0472">Membrane</keyword>
<feature type="transmembrane region" description="Helical" evidence="13">
    <location>
        <begin position="38"/>
        <end position="63"/>
    </location>
</feature>